<gene>
    <name evidence="1" type="ordered locus">DVU_2115</name>
</gene>
<evidence type="ECO:0000313" key="1">
    <source>
        <dbReference type="EMBL" id="AAS96588.1"/>
    </source>
</evidence>
<accession>Q72A82</accession>
<dbReference type="EnsemblBacteria" id="AAS96588">
    <property type="protein sequence ID" value="AAS96588"/>
    <property type="gene ID" value="DVU_2115"/>
</dbReference>
<dbReference type="HOGENOM" id="CLU_2878592_0_0_7"/>
<organism evidence="1 2">
    <name type="scientific">Nitratidesulfovibrio vulgaris (strain ATCC 29579 / DSM 644 / CCUG 34227 / NCIMB 8303 / VKM B-1760 / Hildenborough)</name>
    <name type="common">Desulfovibrio vulgaris</name>
    <dbReference type="NCBI Taxonomy" id="882"/>
    <lineage>
        <taxon>Bacteria</taxon>
        <taxon>Pseudomonadati</taxon>
        <taxon>Thermodesulfobacteriota</taxon>
        <taxon>Desulfovibrionia</taxon>
        <taxon>Desulfovibrionales</taxon>
        <taxon>Desulfovibrionaceae</taxon>
        <taxon>Nitratidesulfovibrio</taxon>
    </lineage>
</organism>
<name>Q72A82_NITV2</name>
<evidence type="ECO:0000313" key="2">
    <source>
        <dbReference type="Proteomes" id="UP000002194"/>
    </source>
</evidence>
<dbReference type="AlphaFoldDB" id="Q72A82"/>
<dbReference type="PaxDb" id="882-DVU_2115"/>
<proteinExistence type="predicted"/>
<protein>
    <submittedName>
        <fullName evidence="1">Uncharacterized protein</fullName>
    </submittedName>
</protein>
<dbReference type="KEGG" id="dvu:DVU_2115"/>
<keyword evidence="2" id="KW-1185">Reference proteome</keyword>
<reference evidence="1 2" key="1">
    <citation type="journal article" date="2004" name="Nat. Biotechnol.">
        <title>The genome sequence of the anaerobic, sulfate-reducing bacterium Desulfovibrio vulgaris Hildenborough.</title>
        <authorList>
            <person name="Heidelberg J.F."/>
            <person name="Seshadri R."/>
            <person name="Haveman S.A."/>
            <person name="Hemme C.L."/>
            <person name="Paulsen I.T."/>
            <person name="Kolonay J.F."/>
            <person name="Eisen J.A."/>
            <person name="Ward N."/>
            <person name="Methe B."/>
            <person name="Brinkac L.M."/>
            <person name="Daugherty S.C."/>
            <person name="Deboy R.T."/>
            <person name="Dodson R.J."/>
            <person name="Durkin A.S."/>
            <person name="Madupu R."/>
            <person name="Nelson W.C."/>
            <person name="Sullivan S.A."/>
            <person name="Fouts D."/>
            <person name="Haft D.H."/>
            <person name="Selengut J."/>
            <person name="Peterson J.D."/>
            <person name="Davidsen T.M."/>
            <person name="Zafar N."/>
            <person name="Zhou L."/>
            <person name="Radune D."/>
            <person name="Dimitrov G."/>
            <person name="Hance M."/>
            <person name="Tran K."/>
            <person name="Khouri H."/>
            <person name="Gill J."/>
            <person name="Utterback T.R."/>
            <person name="Feldblyum T.V."/>
            <person name="Wall J.D."/>
            <person name="Voordouw G."/>
            <person name="Fraser C.M."/>
        </authorList>
    </citation>
    <scope>NUCLEOTIDE SEQUENCE [LARGE SCALE GENOMIC DNA]</scope>
    <source>
        <strain evidence="2">ATCC 29579 / DSM 644 / NCIMB 8303 / VKM B-1760 / Hildenborough</strain>
    </source>
</reference>
<sequence length="63" mass="7268">MSNPHAKRDRKDMLLHNMLFRMFFFGRGDGRDVPRRPSVPEGATFCLRSVDYGRVVRGGTAER</sequence>
<dbReference type="Proteomes" id="UP000002194">
    <property type="component" value="Chromosome"/>
</dbReference>
<dbReference type="EMBL" id="AE017285">
    <property type="protein sequence ID" value="AAS96588.1"/>
    <property type="molecule type" value="Genomic_DNA"/>
</dbReference>